<dbReference type="GO" id="GO:0043709">
    <property type="term" value="P:cell adhesion involved in single-species biofilm formation"/>
    <property type="evidence" value="ECO:0007669"/>
    <property type="project" value="TreeGrafter"/>
</dbReference>
<dbReference type="SUPFAM" id="SSF55073">
    <property type="entry name" value="Nucleotide cyclase"/>
    <property type="match status" value="1"/>
</dbReference>
<dbReference type="InterPro" id="IPR000160">
    <property type="entry name" value="GGDEF_dom"/>
</dbReference>
<dbReference type="Gene3D" id="3.30.450.40">
    <property type="match status" value="1"/>
</dbReference>
<proteinExistence type="predicted"/>
<evidence type="ECO:0000259" key="1">
    <source>
        <dbReference type="PROSITE" id="PS50887"/>
    </source>
</evidence>
<dbReference type="SUPFAM" id="SSF55781">
    <property type="entry name" value="GAF domain-like"/>
    <property type="match status" value="1"/>
</dbReference>
<evidence type="ECO:0000313" key="3">
    <source>
        <dbReference type="Proteomes" id="UP000050417"/>
    </source>
</evidence>
<accession>A0A0P6WKB3</accession>
<dbReference type="InterPro" id="IPR043128">
    <property type="entry name" value="Rev_trsase/Diguanyl_cyclase"/>
</dbReference>
<dbReference type="SMART" id="SM00267">
    <property type="entry name" value="GGDEF"/>
    <property type="match status" value="1"/>
</dbReference>
<dbReference type="PANTHER" id="PTHR45138">
    <property type="entry name" value="REGULATORY COMPONENTS OF SENSORY TRANSDUCTION SYSTEM"/>
    <property type="match status" value="1"/>
</dbReference>
<gene>
    <name evidence="2" type="ORF">ADN00_19165</name>
</gene>
<dbReference type="InterPro" id="IPR050469">
    <property type="entry name" value="Diguanylate_Cyclase"/>
</dbReference>
<feature type="domain" description="GGDEF" evidence="1">
    <location>
        <begin position="189"/>
        <end position="322"/>
    </location>
</feature>
<organism evidence="2 3">
    <name type="scientific">Ornatilinea apprima</name>
    <dbReference type="NCBI Taxonomy" id="1134406"/>
    <lineage>
        <taxon>Bacteria</taxon>
        <taxon>Bacillati</taxon>
        <taxon>Chloroflexota</taxon>
        <taxon>Anaerolineae</taxon>
        <taxon>Anaerolineales</taxon>
        <taxon>Anaerolineaceae</taxon>
        <taxon>Ornatilinea</taxon>
    </lineage>
</organism>
<dbReference type="Pfam" id="PF00990">
    <property type="entry name" value="GGDEF"/>
    <property type="match status" value="1"/>
</dbReference>
<dbReference type="InterPro" id="IPR029787">
    <property type="entry name" value="Nucleotide_cyclase"/>
</dbReference>
<keyword evidence="3" id="KW-1185">Reference proteome</keyword>
<dbReference type="Gene3D" id="3.30.70.270">
    <property type="match status" value="1"/>
</dbReference>
<dbReference type="AlphaFoldDB" id="A0A0P6WKB3"/>
<dbReference type="InterPro" id="IPR029016">
    <property type="entry name" value="GAF-like_dom_sf"/>
</dbReference>
<name>A0A0P6WKB3_9CHLR</name>
<evidence type="ECO:0000313" key="2">
    <source>
        <dbReference type="EMBL" id="KPL70152.1"/>
    </source>
</evidence>
<dbReference type="GO" id="GO:1902201">
    <property type="term" value="P:negative regulation of bacterial-type flagellum-dependent cell motility"/>
    <property type="evidence" value="ECO:0007669"/>
    <property type="project" value="TreeGrafter"/>
</dbReference>
<sequence>MLIKMGELLKRCLTLEDVFSVFAQYGGEFFPQSVGGLYIFHPETGLSDLVAQWGKGLTKQMVFTFEDCSAIRQNSPCIEVVQPEEVRCEHVRMAMEEGGFNPYICAPLNYQGEVLGLLHLRFESADALKEHVNLAVVLADLLSLVMINMRLREQLELQTVIDPLTGLFNRRYLLETINRNIFHPERREYPVSVLKIDIDGFRTINDQYGFAAGDAILRSVGEFLKGHVRGSDIACRYGGEEFVIILPGLPQEAALKRVEWLRTEVKKLRVRYQGNQLPALTFSIGVALFPQNGSNMTDVLKSANTAMLNAKLQGYDQYALAD</sequence>
<dbReference type="GO" id="GO:0005886">
    <property type="term" value="C:plasma membrane"/>
    <property type="evidence" value="ECO:0007669"/>
    <property type="project" value="TreeGrafter"/>
</dbReference>
<reference evidence="2 3" key="1">
    <citation type="submission" date="2015-07" db="EMBL/GenBank/DDBJ databases">
        <title>Genome sequence of Ornatilinea apprima DSM 23815.</title>
        <authorList>
            <person name="Hemp J."/>
            <person name="Ward L.M."/>
            <person name="Pace L.A."/>
            <person name="Fischer W.W."/>
        </authorList>
    </citation>
    <scope>NUCLEOTIDE SEQUENCE [LARGE SCALE GENOMIC DNA]</scope>
    <source>
        <strain evidence="2 3">P3M-1</strain>
    </source>
</reference>
<dbReference type="EMBL" id="LGCL01000045">
    <property type="protein sequence ID" value="KPL70152.1"/>
    <property type="molecule type" value="Genomic_DNA"/>
</dbReference>
<dbReference type="CDD" id="cd01949">
    <property type="entry name" value="GGDEF"/>
    <property type="match status" value="1"/>
</dbReference>
<dbReference type="Proteomes" id="UP000050417">
    <property type="component" value="Unassembled WGS sequence"/>
</dbReference>
<protein>
    <recommendedName>
        <fullName evidence="1">GGDEF domain-containing protein</fullName>
    </recommendedName>
</protein>
<dbReference type="NCBIfam" id="TIGR00254">
    <property type="entry name" value="GGDEF"/>
    <property type="match status" value="1"/>
</dbReference>
<dbReference type="GO" id="GO:0052621">
    <property type="term" value="F:diguanylate cyclase activity"/>
    <property type="evidence" value="ECO:0007669"/>
    <property type="project" value="TreeGrafter"/>
</dbReference>
<dbReference type="PROSITE" id="PS50887">
    <property type="entry name" value="GGDEF"/>
    <property type="match status" value="1"/>
</dbReference>
<comment type="caution">
    <text evidence="2">The sequence shown here is derived from an EMBL/GenBank/DDBJ whole genome shotgun (WGS) entry which is preliminary data.</text>
</comment>
<dbReference type="STRING" id="1134406.ADN00_19165"/>
<dbReference type="PANTHER" id="PTHR45138:SF9">
    <property type="entry name" value="DIGUANYLATE CYCLASE DGCM-RELATED"/>
    <property type="match status" value="1"/>
</dbReference>
<dbReference type="FunFam" id="3.30.70.270:FF:000001">
    <property type="entry name" value="Diguanylate cyclase domain protein"/>
    <property type="match status" value="1"/>
</dbReference>